<dbReference type="EMBL" id="VLKZ01000003">
    <property type="protein sequence ID" value="TWI58158.1"/>
    <property type="molecule type" value="Genomic_DNA"/>
</dbReference>
<organism evidence="2 3">
    <name type="scientific">Halalkalibacter nanhaiisediminis</name>
    <dbReference type="NCBI Taxonomy" id="688079"/>
    <lineage>
        <taxon>Bacteria</taxon>
        <taxon>Bacillati</taxon>
        <taxon>Bacillota</taxon>
        <taxon>Bacilli</taxon>
        <taxon>Bacillales</taxon>
        <taxon>Bacillaceae</taxon>
        <taxon>Halalkalibacter</taxon>
    </lineage>
</organism>
<evidence type="ECO:0000313" key="2">
    <source>
        <dbReference type="EMBL" id="TWI58158.1"/>
    </source>
</evidence>
<evidence type="ECO:0000313" key="3">
    <source>
        <dbReference type="Proteomes" id="UP000315711"/>
    </source>
</evidence>
<dbReference type="Proteomes" id="UP000315711">
    <property type="component" value="Unassembled WGS sequence"/>
</dbReference>
<keyword evidence="1" id="KW-0175">Coiled coil</keyword>
<sequence length="128" mass="15799">MNPQYFYQGYVPQQIDYSMYDHYYPYVQQEHLHQQQPDQEEFMRQPPQSIERRVNQLERQNERQIAELTRQNQEIRRINEEINRINQEVIRLNRNDEIHTGRLNRLNRRLRQVENRLGIPFSGAEDGF</sequence>
<comment type="caution">
    <text evidence="2">The sequence shown here is derived from an EMBL/GenBank/DDBJ whole genome shotgun (WGS) entry which is preliminary data.</text>
</comment>
<dbReference type="RefSeq" id="WP_144449805.1">
    <property type="nucleotide sequence ID" value="NZ_VLKZ01000003.1"/>
</dbReference>
<evidence type="ECO:0000256" key="1">
    <source>
        <dbReference type="SAM" id="Coils"/>
    </source>
</evidence>
<gene>
    <name evidence="2" type="ORF">IQ10_01491</name>
</gene>
<proteinExistence type="predicted"/>
<accession>A0A562QN29</accession>
<keyword evidence="3" id="KW-1185">Reference proteome</keyword>
<dbReference type="AlphaFoldDB" id="A0A562QN29"/>
<protein>
    <submittedName>
        <fullName evidence="2">Uncharacterized protein</fullName>
    </submittedName>
</protein>
<reference evidence="2 3" key="1">
    <citation type="journal article" date="2015" name="Stand. Genomic Sci.">
        <title>Genomic Encyclopedia of Bacterial and Archaeal Type Strains, Phase III: the genomes of soil and plant-associated and newly described type strains.</title>
        <authorList>
            <person name="Whitman W.B."/>
            <person name="Woyke T."/>
            <person name="Klenk H.P."/>
            <person name="Zhou Y."/>
            <person name="Lilburn T.G."/>
            <person name="Beck B.J."/>
            <person name="De Vos P."/>
            <person name="Vandamme P."/>
            <person name="Eisen J.A."/>
            <person name="Garrity G."/>
            <person name="Hugenholtz P."/>
            <person name="Kyrpides N.C."/>
        </authorList>
    </citation>
    <scope>NUCLEOTIDE SEQUENCE [LARGE SCALE GENOMIC DNA]</scope>
    <source>
        <strain evidence="2 3">CGMCC 1.10116</strain>
    </source>
</reference>
<feature type="coiled-coil region" evidence="1">
    <location>
        <begin position="54"/>
        <end position="95"/>
    </location>
</feature>
<name>A0A562QN29_9BACI</name>